<dbReference type="STRING" id="1189325.SAMN04488119_10625"/>
<keyword evidence="2" id="KW-0472">Membrane</keyword>
<keyword evidence="5" id="KW-1185">Reference proteome</keyword>
<sequence>MTRHAIAAVLGLAAAPALAHPGHLAEVSGHSHWLAAGAMLAAAALAAWLAKSRGRAAEAEDEAEDSQADAQPEASGADQRA</sequence>
<protein>
    <recommendedName>
        <fullName evidence="6">HupE / UreJ protein</fullName>
    </recommendedName>
</protein>
<accession>A0A1M7THR2</accession>
<keyword evidence="3" id="KW-0732">Signal</keyword>
<name>A0A1M7THR2_9RHOB</name>
<feature type="transmembrane region" description="Helical" evidence="2">
    <location>
        <begin position="29"/>
        <end position="50"/>
    </location>
</feature>
<feature type="region of interest" description="Disordered" evidence="1">
    <location>
        <begin position="54"/>
        <end position="81"/>
    </location>
</feature>
<dbReference type="Proteomes" id="UP000184066">
    <property type="component" value="Unassembled WGS sequence"/>
</dbReference>
<dbReference type="RefSeq" id="WP_072747592.1">
    <property type="nucleotide sequence ID" value="NZ_FOHL01000006.1"/>
</dbReference>
<feature type="chain" id="PRO_5009929458" description="HupE / UreJ protein" evidence="3">
    <location>
        <begin position="20"/>
        <end position="81"/>
    </location>
</feature>
<dbReference type="EMBL" id="FRDL01000006">
    <property type="protein sequence ID" value="SHN70267.1"/>
    <property type="molecule type" value="Genomic_DNA"/>
</dbReference>
<reference evidence="4 5" key="1">
    <citation type="submission" date="2016-12" db="EMBL/GenBank/DDBJ databases">
        <authorList>
            <person name="Song W.-J."/>
            <person name="Kurnit D.M."/>
        </authorList>
    </citation>
    <scope>NUCLEOTIDE SEQUENCE [LARGE SCALE GENOMIC DNA]</scope>
    <source>
        <strain evidence="4 5">CGMCC 1.10808</strain>
    </source>
</reference>
<dbReference type="InterPro" id="IPR046619">
    <property type="entry name" value="DUF6732"/>
</dbReference>
<dbReference type="AlphaFoldDB" id="A0A1M7THR2"/>
<keyword evidence="2" id="KW-0812">Transmembrane</keyword>
<dbReference type="Pfam" id="PF20506">
    <property type="entry name" value="DUF6732"/>
    <property type="match status" value="1"/>
</dbReference>
<evidence type="ECO:0000313" key="4">
    <source>
        <dbReference type="EMBL" id="SHN70267.1"/>
    </source>
</evidence>
<feature type="signal peptide" evidence="3">
    <location>
        <begin position="1"/>
        <end position="19"/>
    </location>
</feature>
<keyword evidence="2" id="KW-1133">Transmembrane helix</keyword>
<organism evidence="4 5">
    <name type="scientific">Oceanicella actignis</name>
    <dbReference type="NCBI Taxonomy" id="1189325"/>
    <lineage>
        <taxon>Bacteria</taxon>
        <taxon>Pseudomonadati</taxon>
        <taxon>Pseudomonadota</taxon>
        <taxon>Alphaproteobacteria</taxon>
        <taxon>Rhodobacterales</taxon>
        <taxon>Paracoccaceae</taxon>
        <taxon>Oceanicella</taxon>
    </lineage>
</organism>
<proteinExistence type="predicted"/>
<evidence type="ECO:0000256" key="3">
    <source>
        <dbReference type="SAM" id="SignalP"/>
    </source>
</evidence>
<evidence type="ECO:0000256" key="2">
    <source>
        <dbReference type="SAM" id="Phobius"/>
    </source>
</evidence>
<evidence type="ECO:0000256" key="1">
    <source>
        <dbReference type="SAM" id="MobiDB-lite"/>
    </source>
</evidence>
<gene>
    <name evidence="4" type="ORF">SAMN05216200_106178</name>
</gene>
<evidence type="ECO:0008006" key="6">
    <source>
        <dbReference type="Google" id="ProtNLM"/>
    </source>
</evidence>
<evidence type="ECO:0000313" key="5">
    <source>
        <dbReference type="Proteomes" id="UP000184066"/>
    </source>
</evidence>